<sequence>MTGAQATKINFKDAAGSDKTGSLVATGVSFVHGSQTYTVKAKKEVVLSAAPLGTFQSPHLLELSGIGDSKLLEKYGIKTLIDLPGVGENFQDHISVTTTYELKPGVSTQGFDALRDNATFAAEAAAQYEATHDGILSYSGAIFSFVNLDPLATSAEIANMTAQLDQEIASENLTPLQKATYDIQKEYLNEKIGLVEIILNPGYLGPGTPKVGTSYISITAGVEHAWGRGNIHLNSSDPLVGPLIDPKYFSKSFDLQTLLHVVKFSDKLSKTEPLASKVVARFDPAPDVTSDAGIIEYIKSTVGTLHHPIGSASLAPKELGGVVDVNLKVYGTANVRVVDASIMPLHIGAHPQRTIYGVAERVAKIMKGGY</sequence>
<name>A0A8H2XHE4_9AGAM</name>
<dbReference type="SUPFAM" id="SSF51905">
    <property type="entry name" value="FAD/NAD(P)-binding domain"/>
    <property type="match status" value="1"/>
</dbReference>
<dbReference type="InterPro" id="IPR000172">
    <property type="entry name" value="GMC_OxRdtase_N"/>
</dbReference>
<evidence type="ECO:0000313" key="9">
    <source>
        <dbReference type="Proteomes" id="UP000663853"/>
    </source>
</evidence>
<dbReference type="Proteomes" id="UP000663853">
    <property type="component" value="Unassembled WGS sequence"/>
</dbReference>
<evidence type="ECO:0000313" key="8">
    <source>
        <dbReference type="EMBL" id="CAE6427441.1"/>
    </source>
</evidence>
<dbReference type="InterPro" id="IPR012132">
    <property type="entry name" value="GMC_OxRdtase"/>
</dbReference>
<dbReference type="AlphaFoldDB" id="A0A8H2XHE4"/>
<dbReference type="EMBL" id="CAJMXA010000351">
    <property type="protein sequence ID" value="CAE6427441.1"/>
    <property type="molecule type" value="Genomic_DNA"/>
</dbReference>
<reference evidence="8" key="1">
    <citation type="submission" date="2021-01" db="EMBL/GenBank/DDBJ databases">
        <authorList>
            <person name="Kaushik A."/>
        </authorList>
    </citation>
    <scope>NUCLEOTIDE SEQUENCE</scope>
    <source>
        <strain evidence="8">AG6-10EEA</strain>
    </source>
</reference>
<feature type="domain" description="Glucose-methanol-choline oxidoreductase N-terminal" evidence="7">
    <location>
        <begin position="53"/>
        <end position="67"/>
    </location>
</feature>
<keyword evidence="4" id="KW-0732">Signal</keyword>
<dbReference type="Gene3D" id="3.50.50.60">
    <property type="entry name" value="FAD/NAD(P)-binding domain"/>
    <property type="match status" value="2"/>
</dbReference>
<keyword evidence="3" id="KW-0285">Flavoprotein</keyword>
<gene>
    <name evidence="8" type="ORF">RDB_LOCUS19705</name>
</gene>
<protein>
    <recommendedName>
        <fullName evidence="7">Glucose-methanol-choline oxidoreductase N-terminal domain-containing protein</fullName>
    </recommendedName>
</protein>
<dbReference type="PROSITE" id="PS00624">
    <property type="entry name" value="GMC_OXRED_2"/>
    <property type="match status" value="1"/>
</dbReference>
<dbReference type="PANTHER" id="PTHR11552">
    <property type="entry name" value="GLUCOSE-METHANOL-CHOLINE GMC OXIDOREDUCTASE"/>
    <property type="match status" value="1"/>
</dbReference>
<dbReference type="GO" id="GO:0050660">
    <property type="term" value="F:flavin adenine dinucleotide binding"/>
    <property type="evidence" value="ECO:0007669"/>
    <property type="project" value="InterPro"/>
</dbReference>
<evidence type="ECO:0000259" key="7">
    <source>
        <dbReference type="PROSITE" id="PS00624"/>
    </source>
</evidence>
<evidence type="ECO:0000256" key="5">
    <source>
        <dbReference type="ARBA" id="ARBA00022827"/>
    </source>
</evidence>
<evidence type="ECO:0000256" key="1">
    <source>
        <dbReference type="ARBA" id="ARBA00001974"/>
    </source>
</evidence>
<dbReference type="InterPro" id="IPR007867">
    <property type="entry name" value="GMC_OxRtase_C"/>
</dbReference>
<evidence type="ECO:0000256" key="6">
    <source>
        <dbReference type="ARBA" id="ARBA00023002"/>
    </source>
</evidence>
<proteinExistence type="inferred from homology"/>
<dbReference type="Pfam" id="PF05199">
    <property type="entry name" value="GMC_oxred_C"/>
    <property type="match status" value="1"/>
</dbReference>
<evidence type="ECO:0000256" key="3">
    <source>
        <dbReference type="ARBA" id="ARBA00022630"/>
    </source>
</evidence>
<comment type="caution">
    <text evidence="8">The sequence shown here is derived from an EMBL/GenBank/DDBJ whole genome shotgun (WGS) entry which is preliminary data.</text>
</comment>
<comment type="cofactor">
    <cofactor evidence="1">
        <name>FAD</name>
        <dbReference type="ChEBI" id="CHEBI:57692"/>
    </cofactor>
</comment>
<keyword evidence="5" id="KW-0274">FAD</keyword>
<accession>A0A8H2XHE4</accession>
<comment type="similarity">
    <text evidence="2">Belongs to the GMC oxidoreductase family.</text>
</comment>
<evidence type="ECO:0000256" key="4">
    <source>
        <dbReference type="ARBA" id="ARBA00022729"/>
    </source>
</evidence>
<keyword evidence="6" id="KW-0560">Oxidoreductase</keyword>
<dbReference type="GO" id="GO:0016614">
    <property type="term" value="F:oxidoreductase activity, acting on CH-OH group of donors"/>
    <property type="evidence" value="ECO:0007669"/>
    <property type="project" value="InterPro"/>
</dbReference>
<evidence type="ECO:0000256" key="2">
    <source>
        <dbReference type="ARBA" id="ARBA00010790"/>
    </source>
</evidence>
<dbReference type="PANTHER" id="PTHR11552:SF201">
    <property type="entry name" value="GLUCOSE-METHANOL-CHOLINE OXIDOREDUCTASE N-TERMINAL DOMAIN-CONTAINING PROTEIN"/>
    <property type="match status" value="1"/>
</dbReference>
<dbReference type="Pfam" id="PF00732">
    <property type="entry name" value="GMC_oxred_N"/>
    <property type="match status" value="1"/>
</dbReference>
<dbReference type="SUPFAM" id="SSF54373">
    <property type="entry name" value="FAD-linked reductases, C-terminal domain"/>
    <property type="match status" value="1"/>
</dbReference>
<dbReference type="InterPro" id="IPR036188">
    <property type="entry name" value="FAD/NAD-bd_sf"/>
</dbReference>
<organism evidence="8 9">
    <name type="scientific">Rhizoctonia solani</name>
    <dbReference type="NCBI Taxonomy" id="456999"/>
    <lineage>
        <taxon>Eukaryota</taxon>
        <taxon>Fungi</taxon>
        <taxon>Dikarya</taxon>
        <taxon>Basidiomycota</taxon>
        <taxon>Agaricomycotina</taxon>
        <taxon>Agaricomycetes</taxon>
        <taxon>Cantharellales</taxon>
        <taxon>Ceratobasidiaceae</taxon>
        <taxon>Rhizoctonia</taxon>
    </lineage>
</organism>